<protein>
    <recommendedName>
        <fullName evidence="9">Lipoprotein signal peptidase</fullName>
        <ecNumber evidence="9">3.4.23.36</ecNumber>
    </recommendedName>
    <alternativeName>
        <fullName evidence="9">Prolipoprotein signal peptidase</fullName>
    </alternativeName>
    <alternativeName>
        <fullName evidence="9">Signal peptidase II</fullName>
        <shortName evidence="9">SPase II</shortName>
    </alternativeName>
</protein>
<dbReference type="InterPro" id="IPR001872">
    <property type="entry name" value="Peptidase_A8"/>
</dbReference>
<sequence length="157" mass="17470">MARISQKYFFITALVVVFFDQVSKFLFQQIVAPGEAKVIIPGFFKLVHVWNPGVAFGFFGNHPAWAKYLLMAVNLIAALGLYFLAKDKPKQVQFSAGLVAGGAIGNFIDRVCHGQVFDFLDFHIGPYHWPAFNLADSAITMGVLGLILIFSREDKLK</sequence>
<dbReference type="Pfam" id="PF01252">
    <property type="entry name" value="Peptidase_A8"/>
    <property type="match status" value="1"/>
</dbReference>
<keyword evidence="2 9" id="KW-1003">Cell membrane</keyword>
<keyword evidence="13" id="KW-1185">Reference proteome</keyword>
<evidence type="ECO:0000256" key="7">
    <source>
        <dbReference type="ARBA" id="ARBA00022989"/>
    </source>
</evidence>
<feature type="transmembrane region" description="Helical" evidence="9">
    <location>
        <begin position="92"/>
        <end position="108"/>
    </location>
</feature>
<dbReference type="EMBL" id="LSFI01000031">
    <property type="protein sequence ID" value="OAG27381.1"/>
    <property type="molecule type" value="Genomic_DNA"/>
</dbReference>
<dbReference type="UniPathway" id="UPA00665"/>
<comment type="pathway">
    <text evidence="9">Protein modification; lipoprotein biosynthesis (signal peptide cleavage).</text>
</comment>
<feature type="transmembrane region" description="Helical" evidence="9">
    <location>
        <begin position="65"/>
        <end position="85"/>
    </location>
</feature>
<accession>A0A177E7A6</accession>
<gene>
    <name evidence="9" type="primary">lspA</name>
    <name evidence="12" type="ORF">TH606_07215</name>
</gene>
<proteinExistence type="inferred from homology"/>
<dbReference type="GO" id="GO:0006508">
    <property type="term" value="P:proteolysis"/>
    <property type="evidence" value="ECO:0007669"/>
    <property type="project" value="UniProtKB-KW"/>
</dbReference>
<evidence type="ECO:0000256" key="11">
    <source>
        <dbReference type="RuleBase" id="RU004181"/>
    </source>
</evidence>
<keyword evidence="7 9" id="KW-1133">Transmembrane helix</keyword>
<evidence type="ECO:0000313" key="13">
    <source>
        <dbReference type="Proteomes" id="UP000076964"/>
    </source>
</evidence>
<dbReference type="GO" id="GO:0004190">
    <property type="term" value="F:aspartic-type endopeptidase activity"/>
    <property type="evidence" value="ECO:0007669"/>
    <property type="project" value="UniProtKB-UniRule"/>
</dbReference>
<feature type="active site" evidence="9">
    <location>
        <position position="136"/>
    </location>
</feature>
<feature type="transmembrane region" description="Helical" evidence="9">
    <location>
        <begin position="6"/>
        <end position="27"/>
    </location>
</feature>
<dbReference type="STRING" id="1795632.TH606_07215"/>
<keyword evidence="4 9" id="KW-0812">Transmembrane</keyword>
<dbReference type="PROSITE" id="PS00855">
    <property type="entry name" value="SPASE_II"/>
    <property type="match status" value="1"/>
</dbReference>
<comment type="similarity">
    <text evidence="1 9 11">Belongs to the peptidase A8 family.</text>
</comment>
<evidence type="ECO:0000313" key="12">
    <source>
        <dbReference type="EMBL" id="OAG27381.1"/>
    </source>
</evidence>
<evidence type="ECO:0000256" key="5">
    <source>
        <dbReference type="ARBA" id="ARBA00022750"/>
    </source>
</evidence>
<evidence type="ECO:0000256" key="9">
    <source>
        <dbReference type="HAMAP-Rule" id="MF_00161"/>
    </source>
</evidence>
<evidence type="ECO:0000256" key="10">
    <source>
        <dbReference type="RuleBase" id="RU000594"/>
    </source>
</evidence>
<dbReference type="EC" id="3.4.23.36" evidence="9"/>
<keyword evidence="8 9" id="KW-0472">Membrane</keyword>
<feature type="transmembrane region" description="Helical" evidence="9">
    <location>
        <begin position="128"/>
        <end position="150"/>
    </location>
</feature>
<comment type="catalytic activity">
    <reaction evidence="9 10">
        <text>Release of signal peptides from bacterial membrane prolipoproteins. Hydrolyzes -Xaa-Yaa-Zaa-|-(S,diacylglyceryl)Cys-, in which Xaa is hydrophobic (preferably Leu), and Yaa (Ala or Ser) and Zaa (Gly or Ala) have small, neutral side chains.</text>
        <dbReference type="EC" id="3.4.23.36"/>
    </reaction>
</comment>
<comment type="subcellular location">
    <subcellularLocation>
        <location evidence="9">Cell membrane</location>
        <topology evidence="9">Multi-pass membrane protein</topology>
    </subcellularLocation>
</comment>
<evidence type="ECO:0000256" key="6">
    <source>
        <dbReference type="ARBA" id="ARBA00022801"/>
    </source>
</evidence>
<comment type="function">
    <text evidence="9 10">This protein specifically catalyzes the removal of signal peptides from prolipoproteins.</text>
</comment>
<comment type="caution">
    <text evidence="12">The sequence shown here is derived from an EMBL/GenBank/DDBJ whole genome shotgun (WGS) entry which is preliminary data.</text>
</comment>
<evidence type="ECO:0000256" key="4">
    <source>
        <dbReference type="ARBA" id="ARBA00022692"/>
    </source>
</evidence>
<evidence type="ECO:0000256" key="8">
    <source>
        <dbReference type="ARBA" id="ARBA00023136"/>
    </source>
</evidence>
<dbReference type="Proteomes" id="UP000076964">
    <property type="component" value="Unassembled WGS sequence"/>
</dbReference>
<dbReference type="RefSeq" id="WP_068542415.1">
    <property type="nucleotide sequence ID" value="NZ_LSFI01000031.1"/>
</dbReference>
<dbReference type="PRINTS" id="PR00781">
    <property type="entry name" value="LIPOSIGPTASE"/>
</dbReference>
<dbReference type="PANTHER" id="PTHR33695">
    <property type="entry name" value="LIPOPROTEIN SIGNAL PEPTIDASE"/>
    <property type="match status" value="1"/>
</dbReference>
<dbReference type="OrthoDB" id="9810259at2"/>
<dbReference type="HAMAP" id="MF_00161">
    <property type="entry name" value="LspA"/>
    <property type="match status" value="1"/>
</dbReference>
<organism evidence="12 13">
    <name type="scientific">Thermodesulfatator autotrophicus</name>
    <dbReference type="NCBI Taxonomy" id="1795632"/>
    <lineage>
        <taxon>Bacteria</taxon>
        <taxon>Pseudomonadati</taxon>
        <taxon>Thermodesulfobacteriota</taxon>
        <taxon>Thermodesulfobacteria</taxon>
        <taxon>Thermodesulfobacteriales</taxon>
        <taxon>Thermodesulfatatoraceae</taxon>
        <taxon>Thermodesulfatator</taxon>
    </lineage>
</organism>
<keyword evidence="3 9" id="KW-0645">Protease</keyword>
<evidence type="ECO:0000256" key="1">
    <source>
        <dbReference type="ARBA" id="ARBA00006139"/>
    </source>
</evidence>
<dbReference type="NCBIfam" id="TIGR00077">
    <property type="entry name" value="lspA"/>
    <property type="match status" value="1"/>
</dbReference>
<feature type="active site" evidence="9">
    <location>
        <position position="118"/>
    </location>
</feature>
<evidence type="ECO:0000256" key="3">
    <source>
        <dbReference type="ARBA" id="ARBA00022670"/>
    </source>
</evidence>
<reference evidence="12 13" key="1">
    <citation type="submission" date="2016-02" db="EMBL/GenBank/DDBJ databases">
        <title>Draft genome sequence of Thermodesulfatator sp. S606.</title>
        <authorList>
            <person name="Lai Q."/>
            <person name="Cao J."/>
            <person name="Dupont S."/>
            <person name="Shao Z."/>
            <person name="Jebbar M."/>
            <person name="Alain K."/>
        </authorList>
    </citation>
    <scope>NUCLEOTIDE SEQUENCE [LARGE SCALE GENOMIC DNA]</scope>
    <source>
        <strain evidence="12 13">S606</strain>
    </source>
</reference>
<evidence type="ECO:0000256" key="2">
    <source>
        <dbReference type="ARBA" id="ARBA00022475"/>
    </source>
</evidence>
<name>A0A177E7A6_9BACT</name>
<dbReference type="GO" id="GO:0005886">
    <property type="term" value="C:plasma membrane"/>
    <property type="evidence" value="ECO:0007669"/>
    <property type="project" value="UniProtKB-SubCell"/>
</dbReference>
<dbReference type="PANTHER" id="PTHR33695:SF1">
    <property type="entry name" value="LIPOPROTEIN SIGNAL PEPTIDASE"/>
    <property type="match status" value="1"/>
</dbReference>
<dbReference type="AlphaFoldDB" id="A0A177E7A6"/>
<keyword evidence="5 9" id="KW-0064">Aspartyl protease</keyword>
<keyword evidence="6 9" id="KW-0378">Hydrolase</keyword>